<gene>
    <name evidence="1" type="primary">trbK</name>
    <name evidence="1" type="ORF">SR858_15555</name>
</gene>
<dbReference type="InterPro" id="IPR027584">
    <property type="entry name" value="TrbK_RP4"/>
</dbReference>
<protein>
    <submittedName>
        <fullName evidence="1">Entry exclusion lipoprotein TrbK</fullName>
    </submittedName>
</protein>
<keyword evidence="2" id="KW-1185">Reference proteome</keyword>
<organism evidence="1 2">
    <name type="scientific">Duganella zoogloeoides</name>
    <dbReference type="NCBI Taxonomy" id="75659"/>
    <lineage>
        <taxon>Bacteria</taxon>
        <taxon>Pseudomonadati</taxon>
        <taxon>Pseudomonadota</taxon>
        <taxon>Betaproteobacteria</taxon>
        <taxon>Burkholderiales</taxon>
        <taxon>Oxalobacteraceae</taxon>
        <taxon>Telluria group</taxon>
        <taxon>Duganella</taxon>
    </lineage>
</organism>
<dbReference type="RefSeq" id="WP_154819704.1">
    <property type="nucleotide sequence ID" value="NZ_CP140152.1"/>
</dbReference>
<sequence>MKIQPSTVMTLIAVVLLSAWAWRQLGKTPKVPEATAANCSQEAIRAVADSIERSILSGRCAKQAAPAKPEN</sequence>
<keyword evidence="1" id="KW-0449">Lipoprotein</keyword>
<dbReference type="EMBL" id="CP140152">
    <property type="protein sequence ID" value="WQH02493.1"/>
    <property type="molecule type" value="Genomic_DNA"/>
</dbReference>
<dbReference type="GeneID" id="43161840"/>
<proteinExistence type="predicted"/>
<reference evidence="1 2" key="1">
    <citation type="submission" date="2023-11" db="EMBL/GenBank/DDBJ databases">
        <title>MicrobeMod: A computational toolkit for identifying prokaryotic methylation and restriction-modification with nanopore sequencing.</title>
        <authorList>
            <person name="Crits-Christoph A."/>
            <person name="Kang S.C."/>
            <person name="Lee H."/>
            <person name="Ostrov N."/>
        </authorList>
    </citation>
    <scope>NUCLEOTIDE SEQUENCE [LARGE SCALE GENOMIC DNA]</scope>
    <source>
        <strain evidence="1 2">ATCC 25935</strain>
    </source>
</reference>
<dbReference type="Proteomes" id="UP001326110">
    <property type="component" value="Chromosome"/>
</dbReference>
<accession>A0ABZ0XSS1</accession>
<evidence type="ECO:0000313" key="2">
    <source>
        <dbReference type="Proteomes" id="UP001326110"/>
    </source>
</evidence>
<evidence type="ECO:0000313" key="1">
    <source>
        <dbReference type="EMBL" id="WQH02493.1"/>
    </source>
</evidence>
<name>A0ABZ0XSS1_9BURK</name>
<dbReference type="NCBIfam" id="TIGR04359">
    <property type="entry name" value="TrbK_RP4"/>
    <property type="match status" value="1"/>
</dbReference>